<name>A0ABM1RW63_LIMPO</name>
<keyword evidence="6 11" id="KW-0472">Membrane</keyword>
<dbReference type="SMART" id="SM01330">
    <property type="entry name" value="Frizzled"/>
    <property type="match status" value="1"/>
</dbReference>
<dbReference type="Gene3D" id="1.20.1070.10">
    <property type="entry name" value="Rhodopsin 7-helix transmembrane proteins"/>
    <property type="match status" value="1"/>
</dbReference>
<dbReference type="SUPFAM" id="SSF63501">
    <property type="entry name" value="Frizzled cysteine-rich domain"/>
    <property type="match status" value="1"/>
</dbReference>
<gene>
    <name evidence="16" type="primary">LOC106475898</name>
</gene>
<dbReference type="PROSITE" id="PS50261">
    <property type="entry name" value="G_PROTEIN_RECEP_F2_4"/>
    <property type="match status" value="1"/>
</dbReference>
<feature type="transmembrane region" description="Helical" evidence="11">
    <location>
        <begin position="261"/>
        <end position="283"/>
    </location>
</feature>
<dbReference type="InterPro" id="IPR036790">
    <property type="entry name" value="Frizzled_dom_sf"/>
</dbReference>
<evidence type="ECO:0000256" key="2">
    <source>
        <dbReference type="ARBA" id="ARBA00008077"/>
    </source>
</evidence>
<feature type="transmembrane region" description="Helical" evidence="11">
    <location>
        <begin position="295"/>
        <end position="315"/>
    </location>
</feature>
<protein>
    <submittedName>
        <fullName evidence="16">Frizzled-5-like</fullName>
    </submittedName>
</protein>
<feature type="disulfide bond" evidence="9">
    <location>
        <begin position="37"/>
        <end position="98"/>
    </location>
</feature>
<evidence type="ECO:0000256" key="1">
    <source>
        <dbReference type="ARBA" id="ARBA00004141"/>
    </source>
</evidence>
<feature type="transmembrane region" description="Helical" evidence="11">
    <location>
        <begin position="427"/>
        <end position="450"/>
    </location>
</feature>
<feature type="disulfide bond" evidence="9">
    <location>
        <begin position="45"/>
        <end position="91"/>
    </location>
</feature>
<comment type="subcellular location">
    <subcellularLocation>
        <location evidence="1">Membrane</location>
        <topology evidence="1">Multi-pass membrane protein</topology>
    </subcellularLocation>
</comment>
<keyword evidence="7 9" id="KW-1015">Disulfide bond</keyword>
<evidence type="ECO:0000313" key="16">
    <source>
        <dbReference type="RefSeq" id="XP_022235618.1"/>
    </source>
</evidence>
<evidence type="ECO:0000259" key="14">
    <source>
        <dbReference type="PROSITE" id="PS50261"/>
    </source>
</evidence>
<dbReference type="CDD" id="cd07456">
    <property type="entry name" value="CRD_FZ5_like"/>
    <property type="match status" value="1"/>
</dbReference>
<evidence type="ECO:0000256" key="4">
    <source>
        <dbReference type="ARBA" id="ARBA00022692"/>
    </source>
</evidence>
<dbReference type="Gene3D" id="1.10.2000.10">
    <property type="entry name" value="Frizzled cysteine-rich domain"/>
    <property type="match status" value="1"/>
</dbReference>
<sequence>MTFPESGARVFARFMSYIVLVFITLGPQNVVGQERKCEKITIPMCTNIGYNFTSMPNKFHHETQKEAGLQVHQFWPLVLINCSDDLQFFLCSLHTPICMKDHNKPIPPCRSVCERAQAGCAPIMRQYRFNWPETMTCEEFPNYGDPTRMCMDHKKGQKPDRTSINQKYSSLRNVRTYGGQYKNSLSGKDGPKYVSPKRHDSNNDSSSFIGQEDCKCFCRPPMVTLVDTERVNFVKTGGLLNCAVPCHGTFFSTDENTFTTMWLGLWSVLCCISTCLTVITFLIDMQRFRYPERPIIFLSGCYLMVSIGYLVRLVMGHPELACDGPIVRYQDSERPAACTIVFLLIYFFGMASSLWWVILALTWLLAAGLKWGNEAIAGYSLYFHLLAWSLPTVKTIAILAVDGVDGDPVAGICFVGNQDLTLLRGFVLTPLCVYLLLGTSFLLAGFVALFRIRNVIRQQARAKVDNLEKLMIRIGVFSVLYTVPATIVIGCYIYEQHSREAWEKRHNCPCSNPDIRPDYTVFMLKYFMCLVVGITSGFWVWSEKTVNSWQRFYGRICGSNSHDCVENETFKPVIVVNHVEKFHPYYKQMPISHV</sequence>
<evidence type="ECO:0000256" key="3">
    <source>
        <dbReference type="ARBA" id="ARBA00022473"/>
    </source>
</evidence>
<feature type="transmembrane region" description="Helical" evidence="11">
    <location>
        <begin position="522"/>
        <end position="541"/>
    </location>
</feature>
<comment type="similarity">
    <text evidence="2">Belongs to the G-protein coupled receptor Fz/Smo family.</text>
</comment>
<dbReference type="PANTHER" id="PTHR11309:SF126">
    <property type="entry name" value="FRIZZLED-2"/>
    <property type="match status" value="1"/>
</dbReference>
<feature type="domain" description="G-protein coupled receptors family 2 profile 2" evidence="14">
    <location>
        <begin position="257"/>
        <end position="548"/>
    </location>
</feature>
<feature type="disulfide bond" evidence="9">
    <location>
        <begin position="109"/>
        <end position="150"/>
    </location>
</feature>
<dbReference type="Proteomes" id="UP000694941">
    <property type="component" value="Unplaced"/>
</dbReference>
<evidence type="ECO:0000256" key="9">
    <source>
        <dbReference type="PROSITE-ProRule" id="PRU00090"/>
    </source>
</evidence>
<evidence type="ECO:0000256" key="10">
    <source>
        <dbReference type="SAM" id="MobiDB-lite"/>
    </source>
</evidence>
<evidence type="ECO:0000313" key="15">
    <source>
        <dbReference type="Proteomes" id="UP000694941"/>
    </source>
</evidence>
<keyword evidence="5 11" id="KW-1133">Transmembrane helix</keyword>
<evidence type="ECO:0000256" key="8">
    <source>
        <dbReference type="ARBA" id="ARBA00023170"/>
    </source>
</evidence>
<dbReference type="PROSITE" id="PS50038">
    <property type="entry name" value="FZ"/>
    <property type="match status" value="1"/>
</dbReference>
<keyword evidence="3" id="KW-0217">Developmental protein</keyword>
<evidence type="ECO:0000256" key="11">
    <source>
        <dbReference type="SAM" id="Phobius"/>
    </source>
</evidence>
<dbReference type="Pfam" id="PF01392">
    <property type="entry name" value="Fz"/>
    <property type="match status" value="1"/>
</dbReference>
<keyword evidence="12" id="KW-0732">Signal</keyword>
<evidence type="ECO:0000259" key="13">
    <source>
        <dbReference type="PROSITE" id="PS50038"/>
    </source>
</evidence>
<feature type="transmembrane region" description="Helical" evidence="11">
    <location>
        <begin position="340"/>
        <end position="369"/>
    </location>
</feature>
<dbReference type="InterPro" id="IPR015526">
    <property type="entry name" value="Frizzled/SFRP"/>
</dbReference>
<keyword evidence="4 11" id="KW-0812">Transmembrane</keyword>
<evidence type="ECO:0000256" key="12">
    <source>
        <dbReference type="SAM" id="SignalP"/>
    </source>
</evidence>
<organism evidence="15 16">
    <name type="scientific">Limulus polyphemus</name>
    <name type="common">Atlantic horseshoe crab</name>
    <dbReference type="NCBI Taxonomy" id="6850"/>
    <lineage>
        <taxon>Eukaryota</taxon>
        <taxon>Metazoa</taxon>
        <taxon>Ecdysozoa</taxon>
        <taxon>Arthropoda</taxon>
        <taxon>Chelicerata</taxon>
        <taxon>Merostomata</taxon>
        <taxon>Xiphosura</taxon>
        <taxon>Limulidae</taxon>
        <taxon>Limulus</taxon>
    </lineage>
</organism>
<dbReference type="Pfam" id="PF01534">
    <property type="entry name" value="Frizzled"/>
    <property type="match status" value="1"/>
</dbReference>
<dbReference type="InterPro" id="IPR020067">
    <property type="entry name" value="Frizzled_dom"/>
</dbReference>
<feature type="region of interest" description="Disordered" evidence="10">
    <location>
        <begin position="180"/>
        <end position="206"/>
    </location>
</feature>
<reference evidence="16" key="1">
    <citation type="submission" date="2025-08" db="UniProtKB">
        <authorList>
            <consortium name="RefSeq"/>
        </authorList>
    </citation>
    <scope>IDENTIFICATION</scope>
    <source>
        <tissue evidence="16">Muscle</tissue>
    </source>
</reference>
<dbReference type="RefSeq" id="XP_022235618.1">
    <property type="nucleotide sequence ID" value="XM_022379910.1"/>
</dbReference>
<keyword evidence="15" id="KW-1185">Reference proteome</keyword>
<feature type="disulfide bond" evidence="9">
    <location>
        <begin position="113"/>
        <end position="137"/>
    </location>
</feature>
<dbReference type="PANTHER" id="PTHR11309">
    <property type="entry name" value="FRIZZLED"/>
    <property type="match status" value="1"/>
</dbReference>
<dbReference type="GeneID" id="106475898"/>
<accession>A0ABM1RW63</accession>
<evidence type="ECO:0000256" key="7">
    <source>
        <dbReference type="ARBA" id="ARBA00023157"/>
    </source>
</evidence>
<dbReference type="InterPro" id="IPR000539">
    <property type="entry name" value="Frizzled/Smoothened_7TM"/>
</dbReference>
<feature type="chain" id="PRO_5046962168" evidence="12">
    <location>
        <begin position="33"/>
        <end position="594"/>
    </location>
</feature>
<dbReference type="CDD" id="cd15035">
    <property type="entry name" value="7tmF_FZD5_FZD8-like"/>
    <property type="match status" value="1"/>
</dbReference>
<dbReference type="PRINTS" id="PR00489">
    <property type="entry name" value="FRIZZLED"/>
</dbReference>
<feature type="transmembrane region" description="Helical" evidence="11">
    <location>
        <begin position="470"/>
        <end position="495"/>
    </location>
</feature>
<dbReference type="SMART" id="SM00063">
    <property type="entry name" value="FRI"/>
    <property type="match status" value="1"/>
</dbReference>
<evidence type="ECO:0000256" key="5">
    <source>
        <dbReference type="ARBA" id="ARBA00022989"/>
    </source>
</evidence>
<proteinExistence type="inferred from homology"/>
<evidence type="ECO:0000256" key="6">
    <source>
        <dbReference type="ARBA" id="ARBA00023136"/>
    </source>
</evidence>
<feature type="signal peptide" evidence="12">
    <location>
        <begin position="1"/>
        <end position="32"/>
    </location>
</feature>
<feature type="domain" description="FZ" evidence="13">
    <location>
        <begin position="32"/>
        <end position="153"/>
    </location>
</feature>
<dbReference type="InterPro" id="IPR017981">
    <property type="entry name" value="GPCR_2-like_7TM"/>
</dbReference>
<keyword evidence="8" id="KW-0675">Receptor</keyword>
<feature type="disulfide bond" evidence="9">
    <location>
        <begin position="82"/>
        <end position="120"/>
    </location>
</feature>